<accession>A0A5M3XRZ6</accession>
<name>A0A5M3XRZ6_9ACTN</name>
<evidence type="ECO:0000313" key="2">
    <source>
        <dbReference type="Proteomes" id="UP000377595"/>
    </source>
</evidence>
<dbReference type="EMBL" id="BLAF01000042">
    <property type="protein sequence ID" value="GES23566.1"/>
    <property type="molecule type" value="Genomic_DNA"/>
</dbReference>
<evidence type="ECO:0000313" key="1">
    <source>
        <dbReference type="EMBL" id="GES23566.1"/>
    </source>
</evidence>
<organism evidence="1 2">
    <name type="scientific">Acrocarpospora pleiomorpha</name>
    <dbReference type="NCBI Taxonomy" id="90975"/>
    <lineage>
        <taxon>Bacteria</taxon>
        <taxon>Bacillati</taxon>
        <taxon>Actinomycetota</taxon>
        <taxon>Actinomycetes</taxon>
        <taxon>Streptosporangiales</taxon>
        <taxon>Streptosporangiaceae</taxon>
        <taxon>Acrocarpospora</taxon>
    </lineage>
</organism>
<dbReference type="RefSeq" id="WP_155348443.1">
    <property type="nucleotide sequence ID" value="NZ_BLAF01000042.1"/>
</dbReference>
<protein>
    <submittedName>
        <fullName evidence="1">Uncharacterized protein</fullName>
    </submittedName>
</protein>
<keyword evidence="2" id="KW-1185">Reference proteome</keyword>
<gene>
    <name evidence="1" type="ORF">Aple_064650</name>
</gene>
<comment type="caution">
    <text evidence="1">The sequence shown here is derived from an EMBL/GenBank/DDBJ whole genome shotgun (WGS) entry which is preliminary data.</text>
</comment>
<reference evidence="1 2" key="1">
    <citation type="submission" date="2019-10" db="EMBL/GenBank/DDBJ databases">
        <title>Whole genome shotgun sequence of Acrocarpospora pleiomorpha NBRC 16267.</title>
        <authorList>
            <person name="Ichikawa N."/>
            <person name="Kimura A."/>
            <person name="Kitahashi Y."/>
            <person name="Komaki H."/>
            <person name="Oguchi A."/>
        </authorList>
    </citation>
    <scope>NUCLEOTIDE SEQUENCE [LARGE SCALE GENOMIC DNA]</scope>
    <source>
        <strain evidence="1 2">NBRC 16267</strain>
    </source>
</reference>
<proteinExistence type="predicted"/>
<dbReference type="AlphaFoldDB" id="A0A5M3XRZ6"/>
<sequence length="71" mass="8092">MEYICEVCDKPITPNARGKIRVEGVTHSSAPKAWIWGPVPCHDECRLNLRTPYDDQISVDGYILTWQDMTA</sequence>
<dbReference type="OrthoDB" id="5197744at2"/>
<dbReference type="Proteomes" id="UP000377595">
    <property type="component" value="Unassembled WGS sequence"/>
</dbReference>